<dbReference type="AlphaFoldDB" id="A0A6A5ZZS7"/>
<dbReference type="GeneID" id="54402393"/>
<accession>A0A6A5ZZS7</accession>
<dbReference type="RefSeq" id="XP_033519443.1">
    <property type="nucleotide sequence ID" value="XM_033661961.1"/>
</dbReference>
<reference evidence="1" key="1">
    <citation type="journal article" date="2020" name="Stud. Mycol.">
        <title>101 Dothideomycetes genomes: a test case for predicting lifestyles and emergence of pathogens.</title>
        <authorList>
            <person name="Haridas S."/>
            <person name="Albert R."/>
            <person name="Binder M."/>
            <person name="Bloem J."/>
            <person name="Labutti K."/>
            <person name="Salamov A."/>
            <person name="Andreopoulos B."/>
            <person name="Baker S."/>
            <person name="Barry K."/>
            <person name="Bills G."/>
            <person name="Bluhm B."/>
            <person name="Cannon C."/>
            <person name="Castanera R."/>
            <person name="Culley D."/>
            <person name="Daum C."/>
            <person name="Ezra D."/>
            <person name="Gonzalez J."/>
            <person name="Henrissat B."/>
            <person name="Kuo A."/>
            <person name="Liang C."/>
            <person name="Lipzen A."/>
            <person name="Lutzoni F."/>
            <person name="Magnuson J."/>
            <person name="Mondo S."/>
            <person name="Nolan M."/>
            <person name="Ohm R."/>
            <person name="Pangilinan J."/>
            <person name="Park H.-J."/>
            <person name="Ramirez L."/>
            <person name="Alfaro M."/>
            <person name="Sun H."/>
            <person name="Tritt A."/>
            <person name="Yoshinaga Y."/>
            <person name="Zwiers L.-H."/>
            <person name="Turgeon B."/>
            <person name="Goodwin S."/>
            <person name="Spatafora J."/>
            <person name="Crous P."/>
            <person name="Grigoriev I."/>
        </authorList>
    </citation>
    <scope>NUCLEOTIDE SEQUENCE</scope>
    <source>
        <strain evidence="1">CBS 119687</strain>
    </source>
</reference>
<evidence type="ECO:0000313" key="2">
    <source>
        <dbReference type="Proteomes" id="UP000799771"/>
    </source>
</evidence>
<proteinExistence type="predicted"/>
<sequence length="222" mass="25269">MIGIDAATTLRRSRDRSRFSGPYPHACFPSRIRFSRTLKRFSSLEAHGQCGWICGVADLASTKETWLGLVSQIGREGPLSGHSRSARYQHVNSLVPPWDRASRPQYSVQICCVLRVARQNPSFSRSLRSRHVANAAVNSGVLRSSWRSPVLSRRDACWLIWQWKSHNIDQHERHTVSTRLSSIIGWERQQKAELSYACRHSKPFSQQSLGFEHCSQKCALNP</sequence>
<gene>
    <name evidence="1" type="ORF">P153DRAFT_118782</name>
</gene>
<protein>
    <submittedName>
        <fullName evidence="1">Uncharacterized protein</fullName>
    </submittedName>
</protein>
<evidence type="ECO:0000313" key="1">
    <source>
        <dbReference type="EMBL" id="KAF2125050.1"/>
    </source>
</evidence>
<dbReference type="EMBL" id="ML977517">
    <property type="protein sequence ID" value="KAF2125050.1"/>
    <property type="molecule type" value="Genomic_DNA"/>
</dbReference>
<dbReference type="Proteomes" id="UP000799771">
    <property type="component" value="Unassembled WGS sequence"/>
</dbReference>
<organism evidence="1 2">
    <name type="scientific">Dothidotthia symphoricarpi CBS 119687</name>
    <dbReference type="NCBI Taxonomy" id="1392245"/>
    <lineage>
        <taxon>Eukaryota</taxon>
        <taxon>Fungi</taxon>
        <taxon>Dikarya</taxon>
        <taxon>Ascomycota</taxon>
        <taxon>Pezizomycotina</taxon>
        <taxon>Dothideomycetes</taxon>
        <taxon>Pleosporomycetidae</taxon>
        <taxon>Pleosporales</taxon>
        <taxon>Dothidotthiaceae</taxon>
        <taxon>Dothidotthia</taxon>
    </lineage>
</organism>
<keyword evidence="2" id="KW-1185">Reference proteome</keyword>
<name>A0A6A5ZZS7_9PLEO</name>